<dbReference type="InterPro" id="IPR001138">
    <property type="entry name" value="Zn2Cys6_DnaBD"/>
</dbReference>
<dbReference type="KEGG" id="pcs:N7525_004054"/>
<dbReference type="SMART" id="SM00066">
    <property type="entry name" value="GAL4"/>
    <property type="match status" value="1"/>
</dbReference>
<keyword evidence="4" id="KW-0804">Transcription</keyword>
<dbReference type="GeneID" id="8309223"/>
<dbReference type="STRING" id="500485.B6HVS3"/>
<evidence type="ECO:0000313" key="8">
    <source>
        <dbReference type="Proteomes" id="UP000000724"/>
    </source>
</evidence>
<dbReference type="Proteomes" id="UP000000724">
    <property type="component" value="Contig Pc00c22"/>
</dbReference>
<evidence type="ECO:0000256" key="5">
    <source>
        <dbReference type="ARBA" id="ARBA00023242"/>
    </source>
</evidence>
<dbReference type="AlphaFoldDB" id="B6HVS3"/>
<dbReference type="PANTHER" id="PTHR37534:SF49">
    <property type="entry name" value="LYSINE BIOSYNTHESIS REGULATORY PROTEIN LYS14"/>
    <property type="match status" value="1"/>
</dbReference>
<dbReference type="GO" id="GO:0005634">
    <property type="term" value="C:nucleus"/>
    <property type="evidence" value="ECO:0007669"/>
    <property type="project" value="UniProtKB-SubCell"/>
</dbReference>
<evidence type="ECO:0000313" key="7">
    <source>
        <dbReference type="EMBL" id="CAP99624.1"/>
    </source>
</evidence>
<comment type="subcellular location">
    <subcellularLocation>
        <location evidence="1">Nucleus</location>
    </subcellularLocation>
</comment>
<protein>
    <submittedName>
        <fullName evidence="7">Pc22g23360 protein</fullName>
    </submittedName>
</protein>
<evidence type="ECO:0000256" key="4">
    <source>
        <dbReference type="ARBA" id="ARBA00023163"/>
    </source>
</evidence>
<dbReference type="CDD" id="cd00067">
    <property type="entry name" value="GAL4"/>
    <property type="match status" value="1"/>
</dbReference>
<dbReference type="EMBL" id="AM920437">
    <property type="protein sequence ID" value="CAP99624.1"/>
    <property type="molecule type" value="Genomic_DNA"/>
</dbReference>
<sequence>MTAISRARTGCWTCRARRIKCDVCRRCARQNAPCGYGLRLVWHEESLARGICHGRAGVWSKRKDAQKKESLEQVDDKLSLQPEHTGADRTWMFLNTTMIDLQIHFDGTQPSYKGMKPSPQPSPLSPWLNTISPGQRSDCDPVLMSYFEHIICSSSTLADNANYNPYRYLILPMALQSKGLYHAALAIAANTLKLSDQRYRLPALEHHHRAINHLRSLLNKDNWTENELDEMLGLVLMLCWFDISDSSRPSWVTHLNGFQNLIWTRKDRPGRSCHSQELASFFNRYFAFHIVLARTAFRITPPSSHISPLLPDSILEKSDMIDPYMGLSPALLLMIDQVAELAWTREDGTIKISRKDVHQLKTDLDSLQQRIPTEHIDPDMECAAIAEANRLGALLLLHEICSTKPPVNRSGIPTLESEEKNVYVERILTLMLEKKVNMMRTAVTPLWPLFLAGCCAHREEERVVVLQLLRELEGIRRFGNITPAIEVVEMVWRQRDLSVQDERKLQRVNTQQQKDPLQEARFSWEHAMVMLGGWKLSLT</sequence>
<keyword evidence="3" id="KW-0238">DNA-binding</keyword>
<evidence type="ECO:0000256" key="2">
    <source>
        <dbReference type="ARBA" id="ARBA00023015"/>
    </source>
</evidence>
<gene>
    <name evidence="7" type="ORF">Pc22g23360</name>
    <name evidence="7" type="ORF">PCH_Pc22g23360</name>
</gene>
<dbReference type="GO" id="GO:0045944">
    <property type="term" value="P:positive regulation of transcription by RNA polymerase II"/>
    <property type="evidence" value="ECO:0007669"/>
    <property type="project" value="TreeGrafter"/>
</dbReference>
<dbReference type="BioCyc" id="PCHR:PC22G23360-MONOMER"/>
<dbReference type="InterPro" id="IPR021858">
    <property type="entry name" value="Fun_TF"/>
</dbReference>
<feature type="domain" description="Zn(2)-C6 fungal-type" evidence="6">
    <location>
        <begin position="10"/>
        <end position="36"/>
    </location>
</feature>
<dbReference type="Pfam" id="PF11951">
    <property type="entry name" value="Fungal_trans_2"/>
    <property type="match status" value="1"/>
</dbReference>
<dbReference type="PANTHER" id="PTHR37534">
    <property type="entry name" value="TRANSCRIPTIONAL ACTIVATOR PROTEIN UGA3"/>
    <property type="match status" value="1"/>
</dbReference>
<dbReference type="GO" id="GO:0000976">
    <property type="term" value="F:transcription cis-regulatory region binding"/>
    <property type="evidence" value="ECO:0007669"/>
    <property type="project" value="TreeGrafter"/>
</dbReference>
<proteinExistence type="predicted"/>
<name>B6HVS3_PENRW</name>
<dbReference type="eggNOG" id="ENOG502QU1Y">
    <property type="taxonomic scope" value="Eukaryota"/>
</dbReference>
<organism evidence="7 8">
    <name type="scientific">Penicillium rubens (strain ATCC 28089 / DSM 1075 / NRRL 1951 / Wisconsin 54-1255)</name>
    <name type="common">Penicillium chrysogenum</name>
    <dbReference type="NCBI Taxonomy" id="500485"/>
    <lineage>
        <taxon>Eukaryota</taxon>
        <taxon>Fungi</taxon>
        <taxon>Dikarya</taxon>
        <taxon>Ascomycota</taxon>
        <taxon>Pezizomycotina</taxon>
        <taxon>Eurotiomycetes</taxon>
        <taxon>Eurotiomycetidae</taxon>
        <taxon>Eurotiales</taxon>
        <taxon>Aspergillaceae</taxon>
        <taxon>Penicillium</taxon>
        <taxon>Penicillium chrysogenum species complex</taxon>
    </lineage>
</organism>
<evidence type="ECO:0000256" key="3">
    <source>
        <dbReference type="ARBA" id="ARBA00023125"/>
    </source>
</evidence>
<dbReference type="OMA" id="TWFLYHE"/>
<dbReference type="VEuPathDB" id="FungiDB:PCH_Pc22g23360"/>
<keyword evidence="2" id="KW-0805">Transcription regulation</keyword>
<dbReference type="GO" id="GO:0000981">
    <property type="term" value="F:DNA-binding transcription factor activity, RNA polymerase II-specific"/>
    <property type="evidence" value="ECO:0007669"/>
    <property type="project" value="InterPro"/>
</dbReference>
<dbReference type="SUPFAM" id="SSF57701">
    <property type="entry name" value="Zn2/Cys6 DNA-binding domain"/>
    <property type="match status" value="1"/>
</dbReference>
<accession>B6HVS3</accession>
<keyword evidence="8" id="KW-1185">Reference proteome</keyword>
<evidence type="ECO:0000256" key="1">
    <source>
        <dbReference type="ARBA" id="ARBA00004123"/>
    </source>
</evidence>
<dbReference type="OrthoDB" id="5333823at2759"/>
<reference evidence="7 8" key="1">
    <citation type="journal article" date="2008" name="Nat. Biotechnol.">
        <title>Genome sequencing and analysis of the filamentous fungus Penicillium chrysogenum.</title>
        <authorList>
            <person name="van den Berg M.A."/>
            <person name="Albang R."/>
            <person name="Albermann K."/>
            <person name="Badger J.H."/>
            <person name="Daran J.-M."/>
            <person name="Driessen A.J.M."/>
            <person name="Garcia-Estrada C."/>
            <person name="Fedorova N.D."/>
            <person name="Harris D.M."/>
            <person name="Heijne W.H.M."/>
            <person name="Joardar V.S."/>
            <person name="Kiel J.A.K.W."/>
            <person name="Kovalchuk A."/>
            <person name="Martin J.F."/>
            <person name="Nierman W.C."/>
            <person name="Nijland J.G."/>
            <person name="Pronk J.T."/>
            <person name="Roubos J.A."/>
            <person name="van der Klei I.J."/>
            <person name="van Peij N.N.M.E."/>
            <person name="Veenhuis M."/>
            <person name="von Doehren H."/>
            <person name="Wagner C."/>
            <person name="Wortman J.R."/>
            <person name="Bovenberg R.A.L."/>
        </authorList>
    </citation>
    <scope>NUCLEOTIDE SEQUENCE [LARGE SCALE GENOMIC DNA]</scope>
    <source>
        <strain evidence="8">ATCC 28089 / DSM 1075 / NRRL 1951 / Wisconsin 54-1255</strain>
    </source>
</reference>
<dbReference type="GO" id="GO:0008270">
    <property type="term" value="F:zinc ion binding"/>
    <property type="evidence" value="ECO:0007669"/>
    <property type="project" value="InterPro"/>
</dbReference>
<dbReference type="InterPro" id="IPR036864">
    <property type="entry name" value="Zn2-C6_fun-type_DNA-bd_sf"/>
</dbReference>
<evidence type="ECO:0000259" key="6">
    <source>
        <dbReference type="PROSITE" id="PS50048"/>
    </source>
</evidence>
<dbReference type="HOGENOM" id="CLU_015493_3_1_1"/>
<dbReference type="Pfam" id="PF00172">
    <property type="entry name" value="Zn_clus"/>
    <property type="match status" value="1"/>
</dbReference>
<keyword evidence="5" id="KW-0539">Nucleus</keyword>
<dbReference type="PROSITE" id="PS50048">
    <property type="entry name" value="ZN2_CY6_FUNGAL_2"/>
    <property type="match status" value="1"/>
</dbReference>